<dbReference type="Proteomes" id="UP000265916">
    <property type="component" value="Unassembled WGS sequence"/>
</dbReference>
<evidence type="ECO:0000313" key="2">
    <source>
        <dbReference type="Proteomes" id="UP000265916"/>
    </source>
</evidence>
<dbReference type="PANTHER" id="PTHR22602:SF0">
    <property type="entry name" value="TRANSFERASE CAF17, MITOCHONDRIAL-RELATED"/>
    <property type="match status" value="1"/>
</dbReference>
<dbReference type="InterPro" id="IPR017703">
    <property type="entry name" value="YgfZ/GCV_T_CS"/>
</dbReference>
<dbReference type="GO" id="GO:0016226">
    <property type="term" value="P:iron-sulfur cluster assembly"/>
    <property type="evidence" value="ECO:0007669"/>
    <property type="project" value="TreeGrafter"/>
</dbReference>
<reference evidence="1 2" key="1">
    <citation type="submission" date="2017-08" db="EMBL/GenBank/DDBJ databases">
        <title>Reclassification of Bisgaard taxon 37 and 44.</title>
        <authorList>
            <person name="Christensen H."/>
        </authorList>
    </citation>
    <scope>NUCLEOTIDE SEQUENCE [LARGE SCALE GENOMIC DNA]</scope>
    <source>
        <strain evidence="1 2">111</strain>
    </source>
</reference>
<organism evidence="1 2">
    <name type="scientific">Psittacicella hinzii</name>
    <dbReference type="NCBI Taxonomy" id="2028575"/>
    <lineage>
        <taxon>Bacteria</taxon>
        <taxon>Pseudomonadati</taxon>
        <taxon>Pseudomonadota</taxon>
        <taxon>Gammaproteobacteria</taxon>
        <taxon>Pasteurellales</taxon>
        <taxon>Psittacicellaceae</taxon>
        <taxon>Psittacicella</taxon>
    </lineage>
</organism>
<accession>A0A3A1YCE5</accession>
<gene>
    <name evidence="1" type="ORF">CKF58_07185</name>
</gene>
<dbReference type="InterPro" id="IPR045179">
    <property type="entry name" value="YgfZ/GcvT"/>
</dbReference>
<proteinExistence type="predicted"/>
<sequence>MNNTQWQLISFIGADANKFLQGQIPVNLEQLTAQQSTYSCVTLHTGKVIGTFRLFKLDEQNIHLLVYGVEQANRILAHFKKYAVFSKVTITLSTASIHFYNENLPAEFMSLDSNNFIVHTDYCLSFGISFNNLDSSAFSKLAFTNEDAKVLNDQQVLALTTALGFVYDLKAEYVDTVLPQALGIDLLEQAISFKKGCYQGQEGIARAKYRGTNPNSQQLFTLDTQKLEEAQQAQLHVRLDVEAEKASGKLLAVVDVANLTLPDNLAQALKDKTLVASTIITNKLPANEYQYFIQADTNTYNLQAYTLNTQDN</sequence>
<protein>
    <submittedName>
        <fullName evidence="1">Uncharacterized protein</fullName>
    </submittedName>
</protein>
<keyword evidence="2" id="KW-1185">Reference proteome</keyword>
<dbReference type="OrthoDB" id="9796287at2"/>
<dbReference type="Gene3D" id="3.30.70.1400">
    <property type="entry name" value="Aminomethyltransferase beta-barrel domains"/>
    <property type="match status" value="1"/>
</dbReference>
<dbReference type="EMBL" id="NRJG01000154">
    <property type="protein sequence ID" value="RIY35046.1"/>
    <property type="molecule type" value="Genomic_DNA"/>
</dbReference>
<dbReference type="Gene3D" id="2.40.30.160">
    <property type="match status" value="1"/>
</dbReference>
<evidence type="ECO:0000313" key="1">
    <source>
        <dbReference type="EMBL" id="RIY35046.1"/>
    </source>
</evidence>
<dbReference type="RefSeq" id="WP_119532428.1">
    <property type="nucleotide sequence ID" value="NZ_JBHSSP010000034.1"/>
</dbReference>
<dbReference type="AlphaFoldDB" id="A0A3A1YCE5"/>
<dbReference type="SUPFAM" id="SSF103025">
    <property type="entry name" value="Folate-binding domain"/>
    <property type="match status" value="1"/>
</dbReference>
<comment type="caution">
    <text evidence="1">The sequence shown here is derived from an EMBL/GenBank/DDBJ whole genome shotgun (WGS) entry which is preliminary data.</text>
</comment>
<dbReference type="PANTHER" id="PTHR22602">
    <property type="entry name" value="TRANSFERASE CAF17, MITOCHONDRIAL-RELATED"/>
    <property type="match status" value="1"/>
</dbReference>
<name>A0A3A1YCE5_9GAMM</name>
<dbReference type="NCBIfam" id="TIGR03317">
    <property type="entry name" value="ygfZ_signature"/>
    <property type="match status" value="1"/>
</dbReference>